<keyword evidence="3 5" id="KW-0949">S-adenosyl-L-methionine</keyword>
<dbReference type="NCBIfam" id="TIGR03534">
    <property type="entry name" value="RF_mod_PrmC"/>
    <property type="match status" value="1"/>
</dbReference>
<name>A0ABZ2U1T9_9ACTN</name>
<dbReference type="Pfam" id="PF05175">
    <property type="entry name" value="MTS"/>
    <property type="match status" value="1"/>
</dbReference>
<keyword evidence="1 5" id="KW-0489">Methyltransferase</keyword>
<dbReference type="InterPro" id="IPR029063">
    <property type="entry name" value="SAM-dependent_MTases_sf"/>
</dbReference>
<dbReference type="SUPFAM" id="SSF53335">
    <property type="entry name" value="S-adenosyl-L-methionine-dependent methyltransferases"/>
    <property type="match status" value="1"/>
</dbReference>
<dbReference type="PANTHER" id="PTHR18895:SF74">
    <property type="entry name" value="MTRF1L RELEASE FACTOR GLUTAMINE METHYLTRANSFERASE"/>
    <property type="match status" value="1"/>
</dbReference>
<dbReference type="PANTHER" id="PTHR18895">
    <property type="entry name" value="HEMK METHYLTRANSFERASE"/>
    <property type="match status" value="1"/>
</dbReference>
<dbReference type="Pfam" id="PF17827">
    <property type="entry name" value="PrmC_N"/>
    <property type="match status" value="1"/>
</dbReference>
<feature type="binding site" evidence="5">
    <location>
        <begin position="200"/>
        <end position="203"/>
    </location>
    <ligand>
        <name>substrate</name>
    </ligand>
</feature>
<dbReference type="Gene3D" id="3.40.50.150">
    <property type="entry name" value="Vaccinia Virus protein VP39"/>
    <property type="match status" value="1"/>
</dbReference>
<reference evidence="8 9" key="1">
    <citation type="journal article" date="2023" name="Virus Evol.">
        <title>Computational host range prediction-The good, the bad, and the ugly.</title>
        <authorList>
            <person name="Howell A.A."/>
            <person name="Versoza C.J."/>
            <person name="Pfeifer S.P."/>
        </authorList>
    </citation>
    <scope>NUCLEOTIDE SEQUENCE [LARGE SCALE GENOMIC DNA]</scope>
    <source>
        <strain evidence="8 9">1610/1b</strain>
    </source>
</reference>
<dbReference type="HAMAP" id="MF_02126">
    <property type="entry name" value="RF_methyltr_PrmC"/>
    <property type="match status" value="1"/>
</dbReference>
<evidence type="ECO:0000259" key="7">
    <source>
        <dbReference type="Pfam" id="PF17827"/>
    </source>
</evidence>
<keyword evidence="2 5" id="KW-0808">Transferase</keyword>
<accession>A0ABZ2U1T9</accession>
<feature type="binding site" evidence="5">
    <location>
        <position position="200"/>
    </location>
    <ligand>
        <name>S-adenosyl-L-methionine</name>
        <dbReference type="ChEBI" id="CHEBI:59789"/>
    </ligand>
</feature>
<protein>
    <recommendedName>
        <fullName evidence="5">Release factor glutamine methyltransferase</fullName>
        <shortName evidence="5">RF MTase</shortName>
        <ecNumber evidence="5">2.1.1.297</ecNumber>
    </recommendedName>
    <alternativeName>
        <fullName evidence="5">N5-glutamine methyltransferase PrmC</fullName>
    </alternativeName>
    <alternativeName>
        <fullName evidence="5">Protein-(glutamine-N5) MTase PrmC</fullName>
    </alternativeName>
    <alternativeName>
        <fullName evidence="5">Protein-glutamine N-methyltransferase PrmC</fullName>
    </alternativeName>
</protein>
<dbReference type="GO" id="GO:0032259">
    <property type="term" value="P:methylation"/>
    <property type="evidence" value="ECO:0007669"/>
    <property type="project" value="UniProtKB-KW"/>
</dbReference>
<evidence type="ECO:0000256" key="1">
    <source>
        <dbReference type="ARBA" id="ARBA00022603"/>
    </source>
</evidence>
<feature type="domain" description="Release factor glutamine methyltransferase N-terminal" evidence="7">
    <location>
        <begin position="12"/>
        <end position="79"/>
    </location>
</feature>
<dbReference type="NCBIfam" id="TIGR00536">
    <property type="entry name" value="hemK_fam"/>
    <property type="match status" value="1"/>
</dbReference>
<comment type="function">
    <text evidence="5">Methylates the class 1 translation termination release factors RF1/PrfA and RF2/PrfB on the glutamine residue of the universally conserved GGQ motif.</text>
</comment>
<organism evidence="8 9">
    <name type="scientific">Gordonia hydrophobica</name>
    <dbReference type="NCBI Taxonomy" id="40516"/>
    <lineage>
        <taxon>Bacteria</taxon>
        <taxon>Bacillati</taxon>
        <taxon>Actinomycetota</taxon>
        <taxon>Actinomycetes</taxon>
        <taxon>Mycobacteriales</taxon>
        <taxon>Gordoniaceae</taxon>
        <taxon>Gordonia</taxon>
    </lineage>
</organism>
<keyword evidence="9" id="KW-1185">Reference proteome</keyword>
<dbReference type="InterPro" id="IPR050320">
    <property type="entry name" value="N5-glutamine_MTase"/>
</dbReference>
<dbReference type="EC" id="2.1.1.297" evidence="5"/>
<dbReference type="Proteomes" id="UP001479933">
    <property type="component" value="Chromosome"/>
</dbReference>
<evidence type="ECO:0000259" key="6">
    <source>
        <dbReference type="Pfam" id="PF05175"/>
    </source>
</evidence>
<sequence length="310" mass="32531">MTRQQPGGADDLRRSVLRRLSDAGVASPGVDAADIVAHVLGVEPGRLLLIDEVSAADRARVEEATARRVRRVPLQHITGLAYFAGLELTVGPGVFIPRPETELLVEWAVSRIAEIRRSGRDRVSVVDLCSGSGALALAIATSAPSTTAVAVEVSATAGEYLQGNIDRLGLANRVRLLHADATDPDVVGPLLANADVVVSNPPYVPASAEVSPEVVHDPPTAVFSGDTGMDLIDALAPVLATHLRPGVPVAIEHDDTTAPRVCDALMRTGGFEQVQSHRDLAGRPRFVSAVRRPGRGSAASPDDCVEGWDG</sequence>
<dbReference type="InterPro" id="IPR007848">
    <property type="entry name" value="Small_mtfrase_dom"/>
</dbReference>
<dbReference type="InterPro" id="IPR019874">
    <property type="entry name" value="RF_methyltr_PrmC"/>
</dbReference>
<dbReference type="PROSITE" id="PS00092">
    <property type="entry name" value="N6_MTASE"/>
    <property type="match status" value="1"/>
</dbReference>
<dbReference type="EMBL" id="CP136137">
    <property type="protein sequence ID" value="WYY07540.1"/>
    <property type="molecule type" value="Genomic_DNA"/>
</dbReference>
<evidence type="ECO:0000256" key="4">
    <source>
        <dbReference type="ARBA" id="ARBA00048391"/>
    </source>
</evidence>
<dbReference type="InterPro" id="IPR040758">
    <property type="entry name" value="PrmC_N"/>
</dbReference>
<dbReference type="CDD" id="cd02440">
    <property type="entry name" value="AdoMet_MTases"/>
    <property type="match status" value="1"/>
</dbReference>
<feature type="domain" description="Methyltransferase small" evidence="6">
    <location>
        <begin position="123"/>
        <end position="211"/>
    </location>
</feature>
<dbReference type="InterPro" id="IPR004556">
    <property type="entry name" value="HemK-like"/>
</dbReference>
<dbReference type="GO" id="GO:0102559">
    <property type="term" value="F:peptide chain release factor N(5)-glutamine methyltransferase activity"/>
    <property type="evidence" value="ECO:0007669"/>
    <property type="project" value="UniProtKB-EC"/>
</dbReference>
<dbReference type="RefSeq" id="WP_084247378.1">
    <property type="nucleotide sequence ID" value="NZ_CP136137.1"/>
</dbReference>
<dbReference type="Gene3D" id="1.10.8.10">
    <property type="entry name" value="DNA helicase RuvA subunit, C-terminal domain"/>
    <property type="match status" value="1"/>
</dbReference>
<evidence type="ECO:0000313" key="9">
    <source>
        <dbReference type="Proteomes" id="UP001479933"/>
    </source>
</evidence>
<comment type="caution">
    <text evidence="5">Lacks conserved residue(s) required for the propagation of feature annotation.</text>
</comment>
<comment type="catalytic activity">
    <reaction evidence="4 5">
        <text>L-glutaminyl-[peptide chain release factor] + S-adenosyl-L-methionine = N(5)-methyl-L-glutaminyl-[peptide chain release factor] + S-adenosyl-L-homocysteine + H(+)</text>
        <dbReference type="Rhea" id="RHEA:42896"/>
        <dbReference type="Rhea" id="RHEA-COMP:10271"/>
        <dbReference type="Rhea" id="RHEA-COMP:10272"/>
        <dbReference type="ChEBI" id="CHEBI:15378"/>
        <dbReference type="ChEBI" id="CHEBI:30011"/>
        <dbReference type="ChEBI" id="CHEBI:57856"/>
        <dbReference type="ChEBI" id="CHEBI:59789"/>
        <dbReference type="ChEBI" id="CHEBI:61891"/>
        <dbReference type="EC" id="2.1.1.297"/>
    </reaction>
</comment>
<evidence type="ECO:0000256" key="3">
    <source>
        <dbReference type="ARBA" id="ARBA00022691"/>
    </source>
</evidence>
<dbReference type="InterPro" id="IPR002052">
    <property type="entry name" value="DNA_methylase_N6_adenine_CS"/>
</dbReference>
<gene>
    <name evidence="5 8" type="primary">prmC</name>
    <name evidence="8" type="ORF">RVF87_00135</name>
</gene>
<evidence type="ECO:0000313" key="8">
    <source>
        <dbReference type="EMBL" id="WYY07540.1"/>
    </source>
</evidence>
<comment type="similarity">
    <text evidence="5">Belongs to the protein N5-glutamine methyltransferase family. PrmC subfamily.</text>
</comment>
<feature type="binding site" evidence="5">
    <location>
        <position position="152"/>
    </location>
    <ligand>
        <name>S-adenosyl-L-methionine</name>
        <dbReference type="ChEBI" id="CHEBI:59789"/>
    </ligand>
</feature>
<evidence type="ECO:0000256" key="5">
    <source>
        <dbReference type="HAMAP-Rule" id="MF_02126"/>
    </source>
</evidence>
<proteinExistence type="inferred from homology"/>
<evidence type="ECO:0000256" key="2">
    <source>
        <dbReference type="ARBA" id="ARBA00022679"/>
    </source>
</evidence>